<evidence type="ECO:0000256" key="2">
    <source>
        <dbReference type="SAM" id="SignalP"/>
    </source>
</evidence>
<reference evidence="4" key="1">
    <citation type="submission" date="2021-04" db="EMBL/GenBank/DDBJ databases">
        <title>The genome sequence of Ideonella sp. 4Y11.</title>
        <authorList>
            <person name="Liu Y."/>
        </authorList>
    </citation>
    <scope>NUCLEOTIDE SEQUENCE</scope>
    <source>
        <strain evidence="4">4Y11</strain>
    </source>
</reference>
<feature type="domain" description="Uncharacterized protein TP-0789" evidence="3">
    <location>
        <begin position="79"/>
        <end position="254"/>
    </location>
</feature>
<gene>
    <name evidence="4" type="ORF">KAK06_03250</name>
</gene>
<sequence length="258" mass="29244">MKLLRILLALALALAGAASLATAADEASRILEASDAVRNPDKPFRLRVTLTEYRDGRQTAQNGMDVFSRLLPGERQYANLVRFVAPERDLNKLMLKSGKDLWFYDPTSKAQVRIAPQQRLLGQVSNGDVVTTNWSQEYQAEIKGPEDILDGDRQTCKCMHLSLSAKVQEATYKRIDLWVNASHAPIKAYFHSESGHLLKTAFYRKYKPVLGSPRPTEMVIIDGLQPNWVTVMRFGDHAWFDVPDSWLRPEYLARVKVN</sequence>
<accession>A0A940YJ14</accession>
<dbReference type="AlphaFoldDB" id="A0A940YJ14"/>
<evidence type="ECO:0000259" key="3">
    <source>
        <dbReference type="Pfam" id="PF17131"/>
    </source>
</evidence>
<dbReference type="Gene3D" id="2.50.20.10">
    <property type="entry name" value="Lipoprotein localisation LolA/LolB/LppX"/>
    <property type="match status" value="1"/>
</dbReference>
<feature type="chain" id="PRO_5037486977" evidence="2">
    <location>
        <begin position="24"/>
        <end position="258"/>
    </location>
</feature>
<dbReference type="EMBL" id="JAGQDE010000002">
    <property type="protein sequence ID" value="MBQ0957967.1"/>
    <property type="molecule type" value="Genomic_DNA"/>
</dbReference>
<name>A0A940YJ14_9BURK</name>
<organism evidence="4 5">
    <name type="scientific">Ideonella aquatica</name>
    <dbReference type="NCBI Taxonomy" id="2824119"/>
    <lineage>
        <taxon>Bacteria</taxon>
        <taxon>Pseudomonadati</taxon>
        <taxon>Pseudomonadota</taxon>
        <taxon>Betaproteobacteria</taxon>
        <taxon>Burkholderiales</taxon>
        <taxon>Sphaerotilaceae</taxon>
        <taxon>Ideonella</taxon>
    </lineage>
</organism>
<dbReference type="InterPro" id="IPR029046">
    <property type="entry name" value="LolA/LolB/LppX"/>
</dbReference>
<feature type="signal peptide" evidence="2">
    <location>
        <begin position="1"/>
        <end position="23"/>
    </location>
</feature>
<evidence type="ECO:0000256" key="1">
    <source>
        <dbReference type="ARBA" id="ARBA00022729"/>
    </source>
</evidence>
<keyword evidence="1 2" id="KW-0732">Signal</keyword>
<dbReference type="SUPFAM" id="SSF89392">
    <property type="entry name" value="Prokaryotic lipoproteins and lipoprotein localization factors"/>
    <property type="match status" value="1"/>
</dbReference>
<dbReference type="PIRSF" id="PIRSF028205">
    <property type="entry name" value="UCP028205"/>
    <property type="match status" value="1"/>
</dbReference>
<comment type="caution">
    <text evidence="4">The sequence shown here is derived from an EMBL/GenBank/DDBJ whole genome shotgun (WGS) entry which is preliminary data.</text>
</comment>
<evidence type="ECO:0000313" key="5">
    <source>
        <dbReference type="Proteomes" id="UP000678374"/>
    </source>
</evidence>
<protein>
    <submittedName>
        <fullName evidence="4">Outer membrane lipoprotein-sorting protein</fullName>
    </submittedName>
</protein>
<proteinExistence type="predicted"/>
<dbReference type="Proteomes" id="UP000678374">
    <property type="component" value="Unassembled WGS sequence"/>
</dbReference>
<dbReference type="RefSeq" id="WP_210800367.1">
    <property type="nucleotide sequence ID" value="NZ_JAGQDE010000002.1"/>
</dbReference>
<evidence type="ECO:0000313" key="4">
    <source>
        <dbReference type="EMBL" id="MBQ0957967.1"/>
    </source>
</evidence>
<dbReference type="InterPro" id="IPR033399">
    <property type="entry name" value="TP_0789-like"/>
</dbReference>
<keyword evidence="5" id="KW-1185">Reference proteome</keyword>
<dbReference type="Pfam" id="PF17131">
    <property type="entry name" value="LolA_like"/>
    <property type="match status" value="1"/>
</dbReference>
<keyword evidence="4" id="KW-0449">Lipoprotein</keyword>
<dbReference type="CDD" id="cd16329">
    <property type="entry name" value="LolA_like"/>
    <property type="match status" value="1"/>
</dbReference>
<dbReference type="InterPro" id="IPR011220">
    <property type="entry name" value="UCP028205"/>
</dbReference>